<evidence type="ECO:0000256" key="6">
    <source>
        <dbReference type="ARBA" id="ARBA00023136"/>
    </source>
</evidence>
<dbReference type="EMBL" id="CYSB01000028">
    <property type="protein sequence ID" value="CUH67117.1"/>
    <property type="molecule type" value="Genomic_DNA"/>
</dbReference>
<dbReference type="PROSITE" id="PS50928">
    <property type="entry name" value="ABC_TM1"/>
    <property type="match status" value="1"/>
</dbReference>
<feature type="transmembrane region" description="Helical" evidence="7">
    <location>
        <begin position="167"/>
        <end position="190"/>
    </location>
</feature>
<dbReference type="InterPro" id="IPR035906">
    <property type="entry name" value="MetI-like_sf"/>
</dbReference>
<dbReference type="Pfam" id="PF00528">
    <property type="entry name" value="BPD_transp_1"/>
    <property type="match status" value="1"/>
</dbReference>
<evidence type="ECO:0000256" key="5">
    <source>
        <dbReference type="ARBA" id="ARBA00022989"/>
    </source>
</evidence>
<dbReference type="RefSeq" id="WP_058242375.1">
    <property type="nucleotide sequence ID" value="NZ_CYSB01000028.1"/>
</dbReference>
<dbReference type="PANTHER" id="PTHR43163">
    <property type="entry name" value="DIPEPTIDE TRANSPORT SYSTEM PERMEASE PROTEIN DPPB-RELATED"/>
    <property type="match status" value="1"/>
</dbReference>
<dbReference type="EMBL" id="CYSC01000016">
    <property type="protein sequence ID" value="CUH71054.1"/>
    <property type="molecule type" value="Genomic_DNA"/>
</dbReference>
<dbReference type="Pfam" id="PF19300">
    <property type="entry name" value="BPD_transp_1_N"/>
    <property type="match status" value="1"/>
</dbReference>
<evidence type="ECO:0000256" key="2">
    <source>
        <dbReference type="ARBA" id="ARBA00022448"/>
    </source>
</evidence>
<keyword evidence="6 7" id="KW-0472">Membrane</keyword>
<feature type="transmembrane region" description="Helical" evidence="7">
    <location>
        <begin position="142"/>
        <end position="161"/>
    </location>
</feature>
<evidence type="ECO:0000313" key="11">
    <source>
        <dbReference type="Proteomes" id="UP000051086"/>
    </source>
</evidence>
<dbReference type="Gene3D" id="1.10.3720.10">
    <property type="entry name" value="MetI-like"/>
    <property type="match status" value="1"/>
</dbReference>
<keyword evidence="2 7" id="KW-0813">Transport</keyword>
<name>A0A0P1FGW3_9RHOB</name>
<keyword evidence="4 7" id="KW-0812">Transmembrane</keyword>
<dbReference type="AlphaFoldDB" id="A0A0P1FGW3"/>
<reference evidence="9 11" key="1">
    <citation type="submission" date="2015-09" db="EMBL/GenBank/DDBJ databases">
        <authorList>
            <person name="Rodrigo-Torres L."/>
            <person name="Arahal D.R."/>
        </authorList>
    </citation>
    <scope>NUCLEOTIDE SEQUENCE [LARGE SCALE GENOMIC DNA]</scope>
    <source>
        <strain evidence="9 11">CECT 5118</strain>
    </source>
</reference>
<comment type="subcellular location">
    <subcellularLocation>
        <location evidence="1 7">Cell membrane</location>
        <topology evidence="1 7">Multi-pass membrane protein</topology>
    </subcellularLocation>
</comment>
<gene>
    <name evidence="10" type="primary">gsiC_1</name>
    <name evidence="9" type="synonym">gsiC_3</name>
    <name evidence="9" type="ORF">TL5118_02052</name>
    <name evidence="10" type="ORF">TL5120_00834</name>
</gene>
<evidence type="ECO:0000259" key="8">
    <source>
        <dbReference type="PROSITE" id="PS50928"/>
    </source>
</evidence>
<dbReference type="GO" id="GO:0071916">
    <property type="term" value="F:dipeptide transmembrane transporter activity"/>
    <property type="evidence" value="ECO:0007669"/>
    <property type="project" value="TreeGrafter"/>
</dbReference>
<dbReference type="Proteomes" id="UP000051887">
    <property type="component" value="Unassembled WGS sequence"/>
</dbReference>
<protein>
    <submittedName>
        <fullName evidence="10">Glutathione transport system permease protein GsiC</fullName>
    </submittedName>
</protein>
<keyword evidence="11" id="KW-1185">Reference proteome</keyword>
<organism evidence="10 12">
    <name type="scientific">Thalassovita autumnalis</name>
    <dbReference type="NCBI Taxonomy" id="2072972"/>
    <lineage>
        <taxon>Bacteria</taxon>
        <taxon>Pseudomonadati</taxon>
        <taxon>Pseudomonadota</taxon>
        <taxon>Alphaproteobacteria</taxon>
        <taxon>Rhodobacterales</taxon>
        <taxon>Roseobacteraceae</taxon>
        <taxon>Thalassovita</taxon>
    </lineage>
</organism>
<dbReference type="SUPFAM" id="SSF161098">
    <property type="entry name" value="MetI-like"/>
    <property type="match status" value="1"/>
</dbReference>
<evidence type="ECO:0000313" key="10">
    <source>
        <dbReference type="EMBL" id="CUH71054.1"/>
    </source>
</evidence>
<comment type="similarity">
    <text evidence="7">Belongs to the binding-protein-dependent transport system permease family.</text>
</comment>
<keyword evidence="3" id="KW-1003">Cell membrane</keyword>
<dbReference type="OrthoDB" id="9807402at2"/>
<reference evidence="10 12" key="2">
    <citation type="submission" date="2015-09" db="EMBL/GenBank/DDBJ databases">
        <authorList>
            <consortium name="Swine Surveillance"/>
        </authorList>
    </citation>
    <scope>NUCLEOTIDE SEQUENCE [LARGE SCALE GENOMIC DNA]</scope>
    <source>
        <strain evidence="10 12">5120</strain>
    </source>
</reference>
<dbReference type="InterPro" id="IPR000515">
    <property type="entry name" value="MetI-like"/>
</dbReference>
<evidence type="ECO:0000256" key="7">
    <source>
        <dbReference type="RuleBase" id="RU363032"/>
    </source>
</evidence>
<evidence type="ECO:0000256" key="4">
    <source>
        <dbReference type="ARBA" id="ARBA00022692"/>
    </source>
</evidence>
<accession>A0A0P1FGW3</accession>
<sequence>MLHYLLKRLLSLAVSLVVASLVIFLALEVVPGDPAAYMLGINAQEDTLAALREELGLNGSVVERYLSWAGGLLQGDFGTSYTYRTPVAEMIGERLWISLPLALYALTLSTLIAFPAGIWAASKRGSPVDVTVMGVTQLGVAIPNFWFAMLMVLVFAINLRWFSAGGFVGWDAGFLLAMKSLTLPAIALALPQASILARVMRSSLLDTLSEDFIRTARAKGLSKRQALWRHALRNALIPVLTIIGLQFSFLLAGAIIIENVFFLPGLGRLVFQSISARDLIVVESVVMLLVFAVIVVNFLVDLAYAIVDPRLRGRR</sequence>
<dbReference type="Proteomes" id="UP000051086">
    <property type="component" value="Unassembled WGS sequence"/>
</dbReference>
<evidence type="ECO:0000313" key="12">
    <source>
        <dbReference type="Proteomes" id="UP000051887"/>
    </source>
</evidence>
<feature type="transmembrane region" description="Helical" evidence="7">
    <location>
        <begin position="235"/>
        <end position="257"/>
    </location>
</feature>
<keyword evidence="5 7" id="KW-1133">Transmembrane helix</keyword>
<evidence type="ECO:0000256" key="3">
    <source>
        <dbReference type="ARBA" id="ARBA00022475"/>
    </source>
</evidence>
<feature type="domain" description="ABC transmembrane type-1" evidence="8">
    <location>
        <begin position="95"/>
        <end position="300"/>
    </location>
</feature>
<dbReference type="GO" id="GO:0005886">
    <property type="term" value="C:plasma membrane"/>
    <property type="evidence" value="ECO:0007669"/>
    <property type="project" value="UniProtKB-SubCell"/>
</dbReference>
<feature type="transmembrane region" description="Helical" evidence="7">
    <location>
        <begin position="285"/>
        <end position="307"/>
    </location>
</feature>
<feature type="transmembrane region" description="Helical" evidence="7">
    <location>
        <begin position="101"/>
        <end position="121"/>
    </location>
</feature>
<evidence type="ECO:0000313" key="9">
    <source>
        <dbReference type="EMBL" id="CUH67117.1"/>
    </source>
</evidence>
<dbReference type="CDD" id="cd06261">
    <property type="entry name" value="TM_PBP2"/>
    <property type="match status" value="1"/>
</dbReference>
<proteinExistence type="inferred from homology"/>
<dbReference type="InterPro" id="IPR045621">
    <property type="entry name" value="BPD_transp_1_N"/>
</dbReference>
<dbReference type="PANTHER" id="PTHR43163:SF6">
    <property type="entry name" value="DIPEPTIDE TRANSPORT SYSTEM PERMEASE PROTEIN DPPB-RELATED"/>
    <property type="match status" value="1"/>
</dbReference>
<evidence type="ECO:0000256" key="1">
    <source>
        <dbReference type="ARBA" id="ARBA00004651"/>
    </source>
</evidence>